<gene>
    <name evidence="2" type="ORF">M011DRAFT_457082</name>
</gene>
<feature type="region of interest" description="Disordered" evidence="1">
    <location>
        <begin position="137"/>
        <end position="179"/>
    </location>
</feature>
<evidence type="ECO:0000256" key="1">
    <source>
        <dbReference type="SAM" id="MobiDB-lite"/>
    </source>
</evidence>
<evidence type="ECO:0000313" key="3">
    <source>
        <dbReference type="Proteomes" id="UP000799440"/>
    </source>
</evidence>
<organism evidence="2 3">
    <name type="scientific">Sporormia fimetaria CBS 119925</name>
    <dbReference type="NCBI Taxonomy" id="1340428"/>
    <lineage>
        <taxon>Eukaryota</taxon>
        <taxon>Fungi</taxon>
        <taxon>Dikarya</taxon>
        <taxon>Ascomycota</taxon>
        <taxon>Pezizomycotina</taxon>
        <taxon>Dothideomycetes</taxon>
        <taxon>Pleosporomycetidae</taxon>
        <taxon>Pleosporales</taxon>
        <taxon>Sporormiaceae</taxon>
        <taxon>Sporormia</taxon>
    </lineage>
</organism>
<proteinExistence type="predicted"/>
<protein>
    <submittedName>
        <fullName evidence="2">Uncharacterized protein</fullName>
    </submittedName>
</protein>
<dbReference type="AlphaFoldDB" id="A0A6A6VHB4"/>
<dbReference type="Proteomes" id="UP000799440">
    <property type="component" value="Unassembled WGS sequence"/>
</dbReference>
<dbReference type="EMBL" id="MU006567">
    <property type="protein sequence ID" value="KAF2748970.1"/>
    <property type="molecule type" value="Genomic_DNA"/>
</dbReference>
<reference evidence="2" key="1">
    <citation type="journal article" date="2020" name="Stud. Mycol.">
        <title>101 Dothideomycetes genomes: a test case for predicting lifestyles and emergence of pathogens.</title>
        <authorList>
            <person name="Haridas S."/>
            <person name="Albert R."/>
            <person name="Binder M."/>
            <person name="Bloem J."/>
            <person name="Labutti K."/>
            <person name="Salamov A."/>
            <person name="Andreopoulos B."/>
            <person name="Baker S."/>
            <person name="Barry K."/>
            <person name="Bills G."/>
            <person name="Bluhm B."/>
            <person name="Cannon C."/>
            <person name="Castanera R."/>
            <person name="Culley D."/>
            <person name="Daum C."/>
            <person name="Ezra D."/>
            <person name="Gonzalez J."/>
            <person name="Henrissat B."/>
            <person name="Kuo A."/>
            <person name="Liang C."/>
            <person name="Lipzen A."/>
            <person name="Lutzoni F."/>
            <person name="Magnuson J."/>
            <person name="Mondo S."/>
            <person name="Nolan M."/>
            <person name="Ohm R."/>
            <person name="Pangilinan J."/>
            <person name="Park H.-J."/>
            <person name="Ramirez L."/>
            <person name="Alfaro M."/>
            <person name="Sun H."/>
            <person name="Tritt A."/>
            <person name="Yoshinaga Y."/>
            <person name="Zwiers L.-H."/>
            <person name="Turgeon B."/>
            <person name="Goodwin S."/>
            <person name="Spatafora J."/>
            <person name="Crous P."/>
            <person name="Grigoriev I."/>
        </authorList>
    </citation>
    <scope>NUCLEOTIDE SEQUENCE</scope>
    <source>
        <strain evidence="2">CBS 119925</strain>
    </source>
</reference>
<sequence length="179" mass="19300">MPGEQDAGRSCRRARWLKLCFLACKREASETNAANGLQIVTGRAERKVRATREQPALGSVCAAWTCAWILDQGGRKTGDGEGGYCLRSGDRKERVCVMCNCSLPADADDDAAQPLYVSFPPPSILCVRILALQNATASPAPEAEEEGHAEHGVREEGQARVPARRKTRVLSTCPSDESG</sequence>
<feature type="compositionally biased region" description="Basic and acidic residues" evidence="1">
    <location>
        <begin position="146"/>
        <end position="158"/>
    </location>
</feature>
<accession>A0A6A6VHB4</accession>
<name>A0A6A6VHB4_9PLEO</name>
<evidence type="ECO:0000313" key="2">
    <source>
        <dbReference type="EMBL" id="KAF2748970.1"/>
    </source>
</evidence>
<keyword evidence="3" id="KW-1185">Reference proteome</keyword>
<feature type="compositionally biased region" description="Polar residues" evidence="1">
    <location>
        <begin position="169"/>
        <end position="179"/>
    </location>
</feature>